<evidence type="ECO:0000313" key="1">
    <source>
        <dbReference type="EMBL" id="KAJ1911604.1"/>
    </source>
</evidence>
<accession>A0A9W8DP54</accession>
<dbReference type="AlphaFoldDB" id="A0A9W8DP54"/>
<reference evidence="1" key="1">
    <citation type="submission" date="2022-07" db="EMBL/GenBank/DDBJ databases">
        <title>Phylogenomic reconstructions and comparative analyses of Kickxellomycotina fungi.</title>
        <authorList>
            <person name="Reynolds N.K."/>
            <person name="Stajich J.E."/>
            <person name="Barry K."/>
            <person name="Grigoriev I.V."/>
            <person name="Crous P."/>
            <person name="Smith M.E."/>
        </authorList>
    </citation>
    <scope>NUCLEOTIDE SEQUENCE</scope>
    <source>
        <strain evidence="1">NBRC 100468</strain>
    </source>
</reference>
<protein>
    <submittedName>
        <fullName evidence="1">Uncharacterized protein</fullName>
    </submittedName>
</protein>
<keyword evidence="2" id="KW-1185">Reference proteome</keyword>
<dbReference type="Proteomes" id="UP001150538">
    <property type="component" value="Unassembled WGS sequence"/>
</dbReference>
<sequence length="219" mass="25353">MSEEVYTFFSNPEDYFITTECTCPEDSDIDSSDDENTPTTPCPTCAGASSILNEELVIGIEDTARINGVVDDISPQYHVVGYDEDEDEDYEYRVYIKYEVDKYIKIIEDPYTQYFAEDLIDVINYHRERDGKDLVSLSCVQFTSVKEYPEGMVHYYSPEQYTRMITDSIQDDRVFIYKTLKLVYKNCNFADIIHLVIEKVDIVESDDYSTSNASDDDNN</sequence>
<gene>
    <name evidence="1" type="ORF">H4219_005888</name>
</gene>
<evidence type="ECO:0000313" key="2">
    <source>
        <dbReference type="Proteomes" id="UP001150538"/>
    </source>
</evidence>
<name>A0A9W8DP54_9FUNG</name>
<organism evidence="1 2">
    <name type="scientific">Mycoemilia scoparia</name>
    <dbReference type="NCBI Taxonomy" id="417184"/>
    <lineage>
        <taxon>Eukaryota</taxon>
        <taxon>Fungi</taxon>
        <taxon>Fungi incertae sedis</taxon>
        <taxon>Zoopagomycota</taxon>
        <taxon>Kickxellomycotina</taxon>
        <taxon>Kickxellomycetes</taxon>
        <taxon>Kickxellales</taxon>
        <taxon>Kickxellaceae</taxon>
        <taxon>Mycoemilia</taxon>
    </lineage>
</organism>
<dbReference type="EMBL" id="JANBPU010000430">
    <property type="protein sequence ID" value="KAJ1911604.1"/>
    <property type="molecule type" value="Genomic_DNA"/>
</dbReference>
<proteinExistence type="predicted"/>
<comment type="caution">
    <text evidence="1">The sequence shown here is derived from an EMBL/GenBank/DDBJ whole genome shotgun (WGS) entry which is preliminary data.</text>
</comment>